<dbReference type="EMBL" id="CP088155">
    <property type="protein sequence ID" value="WYM96985.1"/>
    <property type="molecule type" value="Genomic_DNA"/>
</dbReference>
<organism evidence="1 2">
    <name type="scientific">Metamycoplasma faucium</name>
    <dbReference type="NCBI Taxonomy" id="56142"/>
    <lineage>
        <taxon>Bacteria</taxon>
        <taxon>Bacillati</taxon>
        <taxon>Mycoplasmatota</taxon>
        <taxon>Mycoplasmoidales</taxon>
        <taxon>Metamycoplasmataceae</taxon>
        <taxon>Metamycoplasma</taxon>
    </lineage>
</organism>
<evidence type="ECO:0000313" key="1">
    <source>
        <dbReference type="EMBL" id="WYM96985.1"/>
    </source>
</evidence>
<reference evidence="1" key="1">
    <citation type="submission" date="2021-11" db="EMBL/GenBank/DDBJ databases">
        <title>The first genome sequence of unculturable Mycoplasma faucium obtained by de novo assembly of metagenomic reads.</title>
        <authorList>
            <person name="Sabat A.J."/>
            <person name="Bathoorn E."/>
            <person name="Akkerboom V."/>
            <person name="Friedrich A.W."/>
        </authorList>
    </citation>
    <scope>NUCLEOTIDE SEQUENCE [LARGE SCALE GENOMIC DNA]</scope>
    <source>
        <strain evidence="1">UMCG-MFM1</strain>
    </source>
</reference>
<name>A0ABZ2TKU7_9BACT</name>
<proteinExistence type="predicted"/>
<protein>
    <submittedName>
        <fullName evidence="1">Uncharacterized protein</fullName>
    </submittedName>
</protein>
<evidence type="ECO:0000313" key="2">
    <source>
        <dbReference type="Proteomes" id="UP001622612"/>
    </source>
</evidence>
<dbReference type="RefSeq" id="WP_405311151.1">
    <property type="nucleotide sequence ID" value="NZ_CP088155.1"/>
</dbReference>
<accession>A0ABZ2TKU7</accession>
<gene>
    <name evidence="1" type="ORF">LQ356_02035</name>
</gene>
<keyword evidence="2" id="KW-1185">Reference proteome</keyword>
<dbReference type="Proteomes" id="UP001622612">
    <property type="component" value="Chromosome"/>
</dbReference>
<sequence>MKQTSKLTINDKLDFIITEINNIKEDIVEIKQDIVDIKYRLTRLESFHTKDIENYLQQHPRN</sequence>